<dbReference type="OrthoDB" id="5447051at2"/>
<protein>
    <submittedName>
        <fullName evidence="2">Flp pilus assembly protein TadG</fullName>
    </submittedName>
</protein>
<evidence type="ECO:0000259" key="1">
    <source>
        <dbReference type="Pfam" id="PF13400"/>
    </source>
</evidence>
<feature type="domain" description="Putative Flp pilus-assembly TadG-like N-terminal" evidence="1">
    <location>
        <begin position="9"/>
        <end position="55"/>
    </location>
</feature>
<sequence>MAWLREEKGVVLVLVAAALVALLGFGALVTDVGLLMLNRERVANAADAAALAGAAFLPENPAAAVSTAQEYALKNGAQPGEVNVTVGPDGKSITVDAVHAVNFSLARALGFTASTVSAHARAEVGAVSELYGAAPLGVREQSLEFGRLYNLKVGGGAGEHGNFGALALGGHGANNYEDNLREGYQGWLKVGDILETETGNMSGPTRRAVEDRIRGHESCTWQHHCRDCPRVIYTPVYRVVGELQGRSQVEVVGFAAFFLDGVTGSGNDCYVQGYFIQKLVSGARGIGGDDYGLRTVKLVE</sequence>
<dbReference type="InterPro" id="IPR028087">
    <property type="entry name" value="Tad_N"/>
</dbReference>
<dbReference type="Pfam" id="PF13400">
    <property type="entry name" value="Tad"/>
    <property type="match status" value="1"/>
</dbReference>
<organism evidence="2 3">
    <name type="scientific">Thermodesulfitimonas autotrophica</name>
    <dbReference type="NCBI Taxonomy" id="1894989"/>
    <lineage>
        <taxon>Bacteria</taxon>
        <taxon>Bacillati</taxon>
        <taxon>Bacillota</taxon>
        <taxon>Clostridia</taxon>
        <taxon>Thermoanaerobacterales</taxon>
        <taxon>Thermoanaerobacteraceae</taxon>
        <taxon>Thermodesulfitimonas</taxon>
    </lineage>
</organism>
<evidence type="ECO:0000313" key="2">
    <source>
        <dbReference type="EMBL" id="RPF42729.1"/>
    </source>
</evidence>
<reference evidence="2 3" key="1">
    <citation type="submission" date="2018-11" db="EMBL/GenBank/DDBJ databases">
        <title>Genomic Encyclopedia of Type Strains, Phase IV (KMG-IV): sequencing the most valuable type-strain genomes for metagenomic binning, comparative biology and taxonomic classification.</title>
        <authorList>
            <person name="Goeker M."/>
        </authorList>
    </citation>
    <scope>NUCLEOTIDE SEQUENCE [LARGE SCALE GENOMIC DNA]</scope>
    <source>
        <strain evidence="2 3">DSM 102936</strain>
    </source>
</reference>
<comment type="caution">
    <text evidence="2">The sequence shown here is derived from an EMBL/GenBank/DDBJ whole genome shotgun (WGS) entry which is preliminary data.</text>
</comment>
<name>A0A3N5AAV1_9THEO</name>
<dbReference type="EMBL" id="RKRE01000003">
    <property type="protein sequence ID" value="RPF42729.1"/>
    <property type="molecule type" value="Genomic_DNA"/>
</dbReference>
<dbReference type="AlphaFoldDB" id="A0A3N5AAV1"/>
<dbReference type="Proteomes" id="UP000282654">
    <property type="component" value="Unassembled WGS sequence"/>
</dbReference>
<gene>
    <name evidence="2" type="ORF">EDD75_1839</name>
</gene>
<evidence type="ECO:0000313" key="3">
    <source>
        <dbReference type="Proteomes" id="UP000282654"/>
    </source>
</evidence>
<keyword evidence="3" id="KW-1185">Reference proteome</keyword>
<proteinExistence type="predicted"/>
<dbReference type="RefSeq" id="WP_123931279.1">
    <property type="nucleotide sequence ID" value="NZ_RKRE01000003.1"/>
</dbReference>
<accession>A0A3N5AAV1</accession>